<name>A0A024K702_9MYCO</name>
<dbReference type="AlphaFoldDB" id="A0A024K702"/>
<dbReference type="InterPro" id="IPR050221">
    <property type="entry name" value="26S_Proteasome_ATPase"/>
</dbReference>
<dbReference type="HOGENOM" id="CLU_646923_0_0_11"/>
<dbReference type="SMART" id="SM00382">
    <property type="entry name" value="AAA"/>
    <property type="match status" value="1"/>
</dbReference>
<proteinExistence type="inferred from homology"/>
<keyword evidence="5" id="KW-0131">Cell cycle</keyword>
<sequence>MGASGNSRVGPEWEVLIWLRGKANQRTWENQVDYEPGGVRFCSAALFPEMTNEAMNLTNDELTDVTTEQADGADAHRRPITDVHGWLDGLEYSARPALRALGELLLGVTERDRAEPAESAERFTARCLGVADCGHLVDEERDLNPVSRFTFALALAEWIQEHTHACEIGPGEDTSPPKWTQTEIGDQRYRHPLSVRVHFPAGTLLADTGCVIALQGRQSILQSAEVSAYVTPEHQDRARAVLDRLADRANKLNPYRGRAVRATHTAGLTLTVIDLPSTATRDNVIVADQVWAEVDLSVSAVRDRHDLLNTHSLGARRGVLLCGPPGTGKSAVCAVVAREVVGEFTVIYVEAKAGTQLLGAVVEEAQHLGGPILLILEDVDLWCRDRSTGDAGLSELLGAMDIGPDARILTLASTNDAATLDKAAIRTGRFDSIVEVSYPNQTDAARILAALIHDLPGSQTVDTAAVTAALPANTSGSDIREIVRRAVLAGDGGDGGHVTTATLLAEVGSGRYRPTIPEGMYL</sequence>
<feature type="domain" description="AAA+ ATPase" evidence="4">
    <location>
        <begin position="315"/>
        <end position="440"/>
    </location>
</feature>
<keyword evidence="3" id="KW-0067">ATP-binding</keyword>
<dbReference type="InterPro" id="IPR003593">
    <property type="entry name" value="AAA+_ATPase"/>
</dbReference>
<dbReference type="GO" id="GO:0016887">
    <property type="term" value="F:ATP hydrolysis activity"/>
    <property type="evidence" value="ECO:0007669"/>
    <property type="project" value="InterPro"/>
</dbReference>
<keyword evidence="2" id="KW-0547">Nucleotide-binding</keyword>
<evidence type="ECO:0000313" key="5">
    <source>
        <dbReference type="EMBL" id="CDO91619.1"/>
    </source>
</evidence>
<reference evidence="5" key="2">
    <citation type="submission" date="2014-04" db="EMBL/GenBank/DDBJ databases">
        <authorList>
            <person name="Urmite Genomes U."/>
        </authorList>
    </citation>
    <scope>NUCLEOTIDE SEQUENCE</scope>
    <source>
        <strain evidence="5">DSM 44626</strain>
    </source>
</reference>
<dbReference type="Proteomes" id="UP000028880">
    <property type="component" value="Unassembled WGS sequence"/>
</dbReference>
<dbReference type="EMBL" id="HG964448">
    <property type="protein sequence ID" value="CDO91619.1"/>
    <property type="molecule type" value="Genomic_DNA"/>
</dbReference>
<dbReference type="GO" id="GO:0051301">
    <property type="term" value="P:cell division"/>
    <property type="evidence" value="ECO:0007669"/>
    <property type="project" value="UniProtKB-KW"/>
</dbReference>
<evidence type="ECO:0000256" key="1">
    <source>
        <dbReference type="ARBA" id="ARBA00006914"/>
    </source>
</evidence>
<dbReference type="Gene3D" id="3.40.50.300">
    <property type="entry name" value="P-loop containing nucleotide triphosphate hydrolases"/>
    <property type="match status" value="1"/>
</dbReference>
<evidence type="ECO:0000259" key="4">
    <source>
        <dbReference type="SMART" id="SM00382"/>
    </source>
</evidence>
<accession>A0A024K702</accession>
<comment type="similarity">
    <text evidence="1">Belongs to the AAA ATPase family.</text>
</comment>
<reference evidence="5" key="1">
    <citation type="journal article" date="2014" name="Genome Announc.">
        <title>Draft Genome Sequence of Mycobacterium triplex DSM 44626.</title>
        <authorList>
            <person name="Sassi M."/>
            <person name="Croce O."/>
            <person name="Robert C."/>
            <person name="Raoult D."/>
            <person name="Drancourt M."/>
        </authorList>
    </citation>
    <scope>NUCLEOTIDE SEQUENCE [LARGE SCALE GENOMIC DNA]</scope>
    <source>
        <strain evidence="5">DSM 44626</strain>
    </source>
</reference>
<dbReference type="InterPro" id="IPR027417">
    <property type="entry name" value="P-loop_NTPase"/>
</dbReference>
<dbReference type="Gene3D" id="1.10.8.60">
    <property type="match status" value="1"/>
</dbReference>
<keyword evidence="5" id="KW-0132">Cell division</keyword>
<dbReference type="CDD" id="cd19481">
    <property type="entry name" value="RecA-like_protease"/>
    <property type="match status" value="1"/>
</dbReference>
<dbReference type="GO" id="GO:0005524">
    <property type="term" value="F:ATP binding"/>
    <property type="evidence" value="ECO:0007669"/>
    <property type="project" value="UniProtKB-KW"/>
</dbReference>
<gene>
    <name evidence="5" type="ORF">BN973_06028</name>
</gene>
<dbReference type="STRING" id="47839.BN973_06028"/>
<dbReference type="SUPFAM" id="SSF52540">
    <property type="entry name" value="P-loop containing nucleoside triphosphate hydrolases"/>
    <property type="match status" value="1"/>
</dbReference>
<evidence type="ECO:0000256" key="3">
    <source>
        <dbReference type="ARBA" id="ARBA00022840"/>
    </source>
</evidence>
<dbReference type="InterPro" id="IPR003959">
    <property type="entry name" value="ATPase_AAA_core"/>
</dbReference>
<dbReference type="PANTHER" id="PTHR23073">
    <property type="entry name" value="26S PROTEASOME REGULATORY SUBUNIT"/>
    <property type="match status" value="1"/>
</dbReference>
<dbReference type="Pfam" id="PF00004">
    <property type="entry name" value="AAA"/>
    <property type="match status" value="1"/>
</dbReference>
<evidence type="ECO:0000256" key="2">
    <source>
        <dbReference type="ARBA" id="ARBA00022741"/>
    </source>
</evidence>
<protein>
    <submittedName>
        <fullName evidence="5">Cell division cycle protein 48</fullName>
    </submittedName>
</protein>
<organism evidence="5">
    <name type="scientific">Mycobacterium triplex</name>
    <dbReference type="NCBI Taxonomy" id="47839"/>
    <lineage>
        <taxon>Bacteria</taxon>
        <taxon>Bacillati</taxon>
        <taxon>Actinomycetota</taxon>
        <taxon>Actinomycetes</taxon>
        <taxon>Mycobacteriales</taxon>
        <taxon>Mycobacteriaceae</taxon>
        <taxon>Mycobacterium</taxon>
        <taxon>Mycobacterium simiae complex</taxon>
    </lineage>
</organism>
<dbReference type="eggNOG" id="COG1222">
    <property type="taxonomic scope" value="Bacteria"/>
</dbReference>